<dbReference type="AlphaFoldDB" id="A0A420FAZ4"/>
<dbReference type="GO" id="GO:0004560">
    <property type="term" value="F:alpha-L-fucosidase activity"/>
    <property type="evidence" value="ECO:0007669"/>
    <property type="project" value="InterPro"/>
</dbReference>
<dbReference type="PROSITE" id="PS51257">
    <property type="entry name" value="PROKAR_LIPOPROTEIN"/>
    <property type="match status" value="1"/>
</dbReference>
<evidence type="ECO:0000256" key="4">
    <source>
        <dbReference type="ARBA" id="ARBA00022801"/>
    </source>
</evidence>
<name>A0A420FAZ4_9SPHI</name>
<keyword evidence="3" id="KW-0732">Signal</keyword>
<dbReference type="EMBL" id="MCAQ01000030">
    <property type="protein sequence ID" value="RKF30089.1"/>
    <property type="molecule type" value="Genomic_DNA"/>
</dbReference>
<gene>
    <name evidence="7" type="ORF">BCY89_19995</name>
</gene>
<dbReference type="SUPFAM" id="SSF51445">
    <property type="entry name" value="(Trans)glycosidases"/>
    <property type="match status" value="1"/>
</dbReference>
<reference evidence="7 8" key="1">
    <citation type="submission" date="2016-07" db="EMBL/GenBank/DDBJ databases">
        <title>Genome analysis of Sphingobacterium siyangense T12B17.</title>
        <authorList>
            <person name="Xu D."/>
            <person name="Su Y."/>
            <person name="Zheng S."/>
        </authorList>
    </citation>
    <scope>NUCLEOTIDE SEQUENCE [LARGE SCALE GENOMIC DNA]</scope>
    <source>
        <strain evidence="7 8">T12B17</strain>
    </source>
</reference>
<evidence type="ECO:0000256" key="3">
    <source>
        <dbReference type="ARBA" id="ARBA00022729"/>
    </source>
</evidence>
<proteinExistence type="inferred from homology"/>
<evidence type="ECO:0000313" key="7">
    <source>
        <dbReference type="EMBL" id="RKF30089.1"/>
    </source>
</evidence>
<evidence type="ECO:0000256" key="5">
    <source>
        <dbReference type="ARBA" id="ARBA00023295"/>
    </source>
</evidence>
<dbReference type="RefSeq" id="WP_120336616.1">
    <property type="nucleotide sequence ID" value="NZ_MCAQ01000030.1"/>
</dbReference>
<protein>
    <recommendedName>
        <fullName evidence="2">alpha-L-fucosidase</fullName>
        <ecNumber evidence="2">3.2.1.51</ecNumber>
    </recommendedName>
</protein>
<dbReference type="InterPro" id="IPR000933">
    <property type="entry name" value="Glyco_hydro_29"/>
</dbReference>
<feature type="domain" description="Glycoside hydrolase family 29 N-terminal" evidence="6">
    <location>
        <begin position="73"/>
        <end position="210"/>
    </location>
</feature>
<dbReference type="GO" id="GO:0006004">
    <property type="term" value="P:fucose metabolic process"/>
    <property type="evidence" value="ECO:0007669"/>
    <property type="project" value="TreeGrafter"/>
</dbReference>
<dbReference type="PANTHER" id="PTHR10030:SF37">
    <property type="entry name" value="ALPHA-L-FUCOSIDASE-RELATED"/>
    <property type="match status" value="1"/>
</dbReference>
<evidence type="ECO:0000256" key="1">
    <source>
        <dbReference type="ARBA" id="ARBA00007951"/>
    </source>
</evidence>
<dbReference type="GO" id="GO:0016139">
    <property type="term" value="P:glycoside catabolic process"/>
    <property type="evidence" value="ECO:0007669"/>
    <property type="project" value="TreeGrafter"/>
</dbReference>
<comment type="similarity">
    <text evidence="1">Belongs to the glycosyl hydrolase 29 family.</text>
</comment>
<accession>A0A420FAZ4</accession>
<dbReference type="GO" id="GO:0005764">
    <property type="term" value="C:lysosome"/>
    <property type="evidence" value="ECO:0007669"/>
    <property type="project" value="TreeGrafter"/>
</dbReference>
<dbReference type="Pfam" id="PF01120">
    <property type="entry name" value="Alpha_L_fucos"/>
    <property type="match status" value="1"/>
</dbReference>
<dbReference type="Proteomes" id="UP000286402">
    <property type="component" value="Unassembled WGS sequence"/>
</dbReference>
<dbReference type="Gene3D" id="2.60.120.260">
    <property type="entry name" value="Galactose-binding domain-like"/>
    <property type="match status" value="1"/>
</dbReference>
<evidence type="ECO:0000313" key="8">
    <source>
        <dbReference type="Proteomes" id="UP000286402"/>
    </source>
</evidence>
<dbReference type="Gene3D" id="3.20.20.80">
    <property type="entry name" value="Glycosidases"/>
    <property type="match status" value="1"/>
</dbReference>
<dbReference type="InterPro" id="IPR017853">
    <property type="entry name" value="GH"/>
</dbReference>
<evidence type="ECO:0000259" key="6">
    <source>
        <dbReference type="Pfam" id="PF01120"/>
    </source>
</evidence>
<evidence type="ECO:0000256" key="2">
    <source>
        <dbReference type="ARBA" id="ARBA00012662"/>
    </source>
</evidence>
<sequence length="467" mass="52767">MRVTKPYHDLLLFIIMLGLSCPSIYAQVVALPNKQQLAWQRAEFGIIFHYDLHVFDRKAYQQQSNRIVPVPDIHIFQPQQLDVEQWVLSAKLAGAKFALITATHETGFALYPSKVNPYNTSALGWKNGKEDLVGDFIKACIKHGIKPGIYVGIRWNAYLGIHDFKAIGTGQQQIERQKYYNKMVEGMVQELCTWYGPLFEIWFDGGASSPEKGAPNVLPIVKKYQPNCLFYHNDELAEARWGGSESGTVHYPCWSMFPFPYTGAGESCPRAISTNDFLLLKTGDPDGTYFMPAMADAPLRGANGRHEWFWEPNDENSVFSLNHLVDMYQKSVGRNATLILGVTPDTLGLVPQIDRRRLEELGSEIKRQYGSPIKDLDPKQELIRFKKAKAVTQLMIEESLDQGQSIRAFHITAKTKQGWQTLFTGSSVGNKCIIQLKGPIRCTQIKLTIDKAIGQPIIHTFNAYDTF</sequence>
<keyword evidence="4 7" id="KW-0378">Hydrolase</keyword>
<keyword evidence="5" id="KW-0326">Glycosidase</keyword>
<organism evidence="7 8">
    <name type="scientific">Sphingobacterium siyangense</name>
    <dbReference type="NCBI Taxonomy" id="459529"/>
    <lineage>
        <taxon>Bacteria</taxon>
        <taxon>Pseudomonadati</taxon>
        <taxon>Bacteroidota</taxon>
        <taxon>Sphingobacteriia</taxon>
        <taxon>Sphingobacteriales</taxon>
        <taxon>Sphingobacteriaceae</taxon>
        <taxon>Sphingobacterium</taxon>
    </lineage>
</organism>
<dbReference type="SMART" id="SM00812">
    <property type="entry name" value="Alpha_L_fucos"/>
    <property type="match status" value="1"/>
</dbReference>
<comment type="caution">
    <text evidence="7">The sequence shown here is derived from an EMBL/GenBank/DDBJ whole genome shotgun (WGS) entry which is preliminary data.</text>
</comment>
<dbReference type="EC" id="3.2.1.51" evidence="2"/>
<keyword evidence="8" id="KW-1185">Reference proteome</keyword>
<dbReference type="InterPro" id="IPR057739">
    <property type="entry name" value="Glyco_hydro_29_N"/>
</dbReference>
<dbReference type="PANTHER" id="PTHR10030">
    <property type="entry name" value="ALPHA-L-FUCOSIDASE"/>
    <property type="match status" value="1"/>
</dbReference>